<evidence type="ECO:0000313" key="1">
    <source>
        <dbReference type="EMBL" id="GGD25273.1"/>
    </source>
</evidence>
<evidence type="ECO:0008006" key="3">
    <source>
        <dbReference type="Google" id="ProtNLM"/>
    </source>
</evidence>
<protein>
    <recommendedName>
        <fullName evidence="3">Lipoprotein</fullName>
    </recommendedName>
</protein>
<accession>A0ABQ1QFE2</accession>
<dbReference type="EMBL" id="BMIN01000021">
    <property type="protein sequence ID" value="GGD25273.1"/>
    <property type="molecule type" value="Genomic_DNA"/>
</dbReference>
<keyword evidence="2" id="KW-1185">Reference proteome</keyword>
<gene>
    <name evidence="1" type="ORF">GCM10011389_36170</name>
</gene>
<comment type="caution">
    <text evidence="1">The sequence shown here is derived from an EMBL/GenBank/DDBJ whole genome shotgun (WGS) entry which is preliminary data.</text>
</comment>
<organism evidence="1 2">
    <name type="scientific">Pontibacillus salipaludis</name>
    <dbReference type="NCBI Taxonomy" id="1697394"/>
    <lineage>
        <taxon>Bacteria</taxon>
        <taxon>Bacillati</taxon>
        <taxon>Bacillota</taxon>
        <taxon>Bacilli</taxon>
        <taxon>Bacillales</taxon>
        <taxon>Bacillaceae</taxon>
        <taxon>Pontibacillus</taxon>
    </lineage>
</organism>
<sequence length="127" mass="14435">MFFSIIILSACNSNSHIESIVKPILSEFQETGIILNEKKEKSKAFTFAGSDEKHYEFNGGTVYLLFDFGSKKDRIVGKLTTLFAEAEFPYGVNSLYTDNFILVFTANSYNVEIEEKVDYIFQTLEKG</sequence>
<name>A0ABQ1QFE2_9BACI</name>
<proteinExistence type="predicted"/>
<evidence type="ECO:0000313" key="2">
    <source>
        <dbReference type="Proteomes" id="UP000642571"/>
    </source>
</evidence>
<dbReference type="Proteomes" id="UP000642571">
    <property type="component" value="Unassembled WGS sequence"/>
</dbReference>
<reference evidence="2" key="1">
    <citation type="journal article" date="2019" name="Int. J. Syst. Evol. Microbiol.">
        <title>The Global Catalogue of Microorganisms (GCM) 10K type strain sequencing project: providing services to taxonomists for standard genome sequencing and annotation.</title>
        <authorList>
            <consortium name="The Broad Institute Genomics Platform"/>
            <consortium name="The Broad Institute Genome Sequencing Center for Infectious Disease"/>
            <person name="Wu L."/>
            <person name="Ma J."/>
        </authorList>
    </citation>
    <scope>NUCLEOTIDE SEQUENCE [LARGE SCALE GENOMIC DNA]</scope>
    <source>
        <strain evidence="2">CGMCC 1.15353</strain>
    </source>
</reference>